<feature type="compositionally biased region" description="Basic and acidic residues" evidence="3">
    <location>
        <begin position="463"/>
        <end position="481"/>
    </location>
</feature>
<feature type="domain" description="Suppressor of white apricot N-terminal" evidence="4">
    <location>
        <begin position="39"/>
        <end position="154"/>
    </location>
</feature>
<organism evidence="5 6">
    <name type="scientific">Eragrostis curvula</name>
    <name type="common">weeping love grass</name>
    <dbReference type="NCBI Taxonomy" id="38414"/>
    <lineage>
        <taxon>Eukaryota</taxon>
        <taxon>Viridiplantae</taxon>
        <taxon>Streptophyta</taxon>
        <taxon>Embryophyta</taxon>
        <taxon>Tracheophyta</taxon>
        <taxon>Spermatophyta</taxon>
        <taxon>Magnoliopsida</taxon>
        <taxon>Liliopsida</taxon>
        <taxon>Poales</taxon>
        <taxon>Poaceae</taxon>
        <taxon>PACMAD clade</taxon>
        <taxon>Chloridoideae</taxon>
        <taxon>Eragrostideae</taxon>
        <taxon>Eragrostidinae</taxon>
        <taxon>Eragrostis</taxon>
    </lineage>
</organism>
<protein>
    <recommendedName>
        <fullName evidence="4">Suppressor of white apricot N-terminal domain-containing protein</fullName>
    </recommendedName>
</protein>
<comment type="caution">
    <text evidence="5">The sequence shown here is derived from an EMBL/GenBank/DDBJ whole genome shotgun (WGS) entry which is preliminary data.</text>
</comment>
<sequence length="571" mass="66504">MWHEARRSERKVHDIMDAARRRAQSRAAYLTRRRGDPQQALQVSGTRCRVHRDDAVYQATEDQQGLIPWNGKQDILIDRFDGRALLDFIRDSSSRPFRVQEKSEEEEELEEFVNFERYRDLIKHRRRGCRPQSSQPPATKGAYSQVGYSYKGDGNEESEDLNSDDEDEEEEEDEDEKDFSSDDSSDERMESIAKEFGVKRYNWLVYMDKKAKEEEKRQKEIIKGDPSAKKLSRRERRKASQIEREREREAARSVGRVSYRDPYREQRRSPSYESYSRGRRSRSQSRSRSPSYSRHHGRGTHTESSYRSKPRPPKVEYITEFGGSDDTSTPKVAGISPPSSPIRIDIPIRTRIVEDSDDVIISYGVKNGGFVDRHAFMSRSSGSQILEALHSDPASSLSVEQERGAKTLKPLASTSGLTKLSKGASGGKTPQAEKKETPQERLKRIMSKQLNKQIRKDTAAEIAKKREQERQRQEKLAEVGRYRRRSRSRSLSRSPPRYLKQSSLFQYVVCSHWRVVLKFLMSTKFMEQWLCAKYHPWCIRRRYSRSRSRSRSPRRYNSRSRSSSRSPSCSP</sequence>
<dbReference type="SMART" id="SM01141">
    <property type="entry name" value="DRY_EERY"/>
    <property type="match status" value="1"/>
</dbReference>
<feature type="compositionally biased region" description="Acidic residues" evidence="3">
    <location>
        <begin position="155"/>
        <end position="185"/>
    </location>
</feature>
<feature type="region of interest" description="Disordered" evidence="3">
    <location>
        <begin position="125"/>
        <end position="191"/>
    </location>
</feature>
<keyword evidence="6" id="KW-1185">Reference proteome</keyword>
<feature type="region of interest" description="Disordered" evidence="3">
    <location>
        <begin position="396"/>
        <end position="441"/>
    </location>
</feature>
<accession>A0A5J9SVC6</accession>
<dbReference type="Pfam" id="PF09750">
    <property type="entry name" value="DRY_EERY"/>
    <property type="match status" value="1"/>
</dbReference>
<feature type="compositionally biased region" description="Basic and acidic residues" evidence="3">
    <location>
        <begin position="258"/>
        <end position="270"/>
    </location>
</feature>
<feature type="compositionally biased region" description="Basic and acidic residues" evidence="3">
    <location>
        <begin position="431"/>
        <end position="441"/>
    </location>
</feature>
<feature type="compositionally biased region" description="Basic and acidic residues" evidence="3">
    <location>
        <begin position="238"/>
        <end position="251"/>
    </location>
</feature>
<dbReference type="OrthoDB" id="10070965at2759"/>
<evidence type="ECO:0000256" key="2">
    <source>
        <dbReference type="ARBA" id="ARBA00023187"/>
    </source>
</evidence>
<reference evidence="5 6" key="1">
    <citation type="journal article" date="2019" name="Sci. Rep.">
        <title>A high-quality genome of Eragrostis curvula grass provides insights into Poaceae evolution and supports new strategies to enhance forage quality.</title>
        <authorList>
            <person name="Carballo J."/>
            <person name="Santos B.A.C.M."/>
            <person name="Zappacosta D."/>
            <person name="Garbus I."/>
            <person name="Selva J.P."/>
            <person name="Gallo C.A."/>
            <person name="Diaz A."/>
            <person name="Albertini E."/>
            <person name="Caccamo M."/>
            <person name="Echenique V."/>
        </authorList>
    </citation>
    <scope>NUCLEOTIDE SEQUENCE [LARGE SCALE GENOMIC DNA]</scope>
    <source>
        <strain evidence="6">cv. Victoria</strain>
        <tissue evidence="5">Leaf</tissue>
    </source>
</reference>
<dbReference type="GO" id="GO:0006397">
    <property type="term" value="P:mRNA processing"/>
    <property type="evidence" value="ECO:0007669"/>
    <property type="project" value="UniProtKB-KW"/>
</dbReference>
<feature type="region of interest" description="Disordered" evidence="3">
    <location>
        <begin position="213"/>
        <end position="342"/>
    </location>
</feature>
<dbReference type="GO" id="GO:0008380">
    <property type="term" value="P:RNA splicing"/>
    <property type="evidence" value="ECO:0007669"/>
    <property type="project" value="UniProtKB-KW"/>
</dbReference>
<dbReference type="PANTHER" id="PTHR13161">
    <property type="entry name" value="SPLICING FACTOR SUPPRESSOR OF WHITE APRICOT"/>
    <property type="match status" value="1"/>
</dbReference>
<evidence type="ECO:0000313" key="6">
    <source>
        <dbReference type="Proteomes" id="UP000324897"/>
    </source>
</evidence>
<evidence type="ECO:0000259" key="4">
    <source>
        <dbReference type="SMART" id="SM01141"/>
    </source>
</evidence>
<keyword evidence="1" id="KW-0507">mRNA processing</keyword>
<evidence type="ECO:0000256" key="1">
    <source>
        <dbReference type="ARBA" id="ARBA00022664"/>
    </source>
</evidence>
<name>A0A5J9SVC6_9POAL</name>
<dbReference type="Proteomes" id="UP000324897">
    <property type="component" value="Unassembled WGS sequence"/>
</dbReference>
<dbReference type="PANTHER" id="PTHR13161:SF4">
    <property type="entry name" value="CLK4-ASSOCIATING SERINE_ARGININE RICH PROTEIN"/>
    <property type="match status" value="1"/>
</dbReference>
<feature type="non-terminal residue" evidence="5">
    <location>
        <position position="571"/>
    </location>
</feature>
<feature type="compositionally biased region" description="Low complexity" evidence="3">
    <location>
        <begin position="559"/>
        <end position="571"/>
    </location>
</feature>
<feature type="region of interest" description="Disordered" evidence="3">
    <location>
        <begin position="548"/>
        <end position="571"/>
    </location>
</feature>
<evidence type="ECO:0000256" key="3">
    <source>
        <dbReference type="SAM" id="MobiDB-lite"/>
    </source>
</evidence>
<dbReference type="Gramene" id="TVU02936">
    <property type="protein sequence ID" value="TVU02936"/>
    <property type="gene ID" value="EJB05_51544"/>
</dbReference>
<feature type="compositionally biased region" description="Basic residues" evidence="3">
    <location>
        <begin position="548"/>
        <end position="558"/>
    </location>
</feature>
<evidence type="ECO:0000313" key="5">
    <source>
        <dbReference type="EMBL" id="TVU02936.1"/>
    </source>
</evidence>
<feature type="compositionally biased region" description="Basic and acidic residues" evidence="3">
    <location>
        <begin position="213"/>
        <end position="228"/>
    </location>
</feature>
<proteinExistence type="predicted"/>
<feature type="region of interest" description="Disordered" evidence="3">
    <location>
        <begin position="463"/>
        <end position="495"/>
    </location>
</feature>
<dbReference type="InterPro" id="IPR019147">
    <property type="entry name" value="SWAP_N_domain"/>
</dbReference>
<dbReference type="InterPro" id="IPR040397">
    <property type="entry name" value="SWAP"/>
</dbReference>
<dbReference type="EMBL" id="RWGY01000252">
    <property type="protein sequence ID" value="TVU02936.1"/>
    <property type="molecule type" value="Genomic_DNA"/>
</dbReference>
<dbReference type="AlphaFoldDB" id="A0A5J9SVC6"/>
<keyword evidence="2" id="KW-0508">mRNA splicing</keyword>
<gene>
    <name evidence="5" type="ORF">EJB05_51544</name>
</gene>